<dbReference type="EMBL" id="LN902841">
    <property type="protein sequence ID" value="CUT98557.1"/>
    <property type="molecule type" value="Genomic_DNA"/>
</dbReference>
<evidence type="ECO:0000313" key="2">
    <source>
        <dbReference type="Proteomes" id="UP000017246"/>
    </source>
</evidence>
<reference evidence="1" key="1">
    <citation type="journal article" date="2013" name="Nature">
        <title>The genomes of four tapeworm species reveal adaptations to parasitism.</title>
        <authorList>
            <person name="Tsai I.J."/>
            <person name="Zarowiecki M."/>
            <person name="Holroyd N."/>
            <person name="Garciarrubio A."/>
            <person name="Sanchez-Flores A."/>
            <person name="Brooks K.L."/>
            <person name="Tracey A."/>
            <person name="Bobes R.J."/>
            <person name="Fragoso G."/>
            <person name="Sciutto E."/>
            <person name="Aslett M."/>
            <person name="Beasley H."/>
            <person name="Bennett H.M."/>
            <person name="Cai J."/>
            <person name="Camicia F."/>
            <person name="Clark R."/>
            <person name="Cucher M."/>
            <person name="De Silva N."/>
            <person name="Day T.A."/>
            <person name="Deplazes P."/>
            <person name="Estrada K."/>
            <person name="Fernandez C."/>
            <person name="Holland P.W."/>
            <person name="Hou J."/>
            <person name="Hu S."/>
            <person name="Huckvale T."/>
            <person name="Hung S.S."/>
            <person name="Kamenetzky L."/>
            <person name="Keane J.A."/>
            <person name="Kiss F."/>
            <person name="Koziol U."/>
            <person name="Lambert O."/>
            <person name="Liu K."/>
            <person name="Luo X."/>
            <person name="Luo Y."/>
            <person name="Macchiaroli N."/>
            <person name="Nichol S."/>
            <person name="Paps J."/>
            <person name="Parkinson J."/>
            <person name="Pouchkina-Stantcheva N."/>
            <person name="Riddiford N."/>
            <person name="Rosenzvit M."/>
            <person name="Salinas G."/>
            <person name="Wasmuth J.D."/>
            <person name="Zamanian M."/>
            <person name="Zheng Y."/>
            <person name="Cai X."/>
            <person name="Soberon X."/>
            <person name="Olson P.D."/>
            <person name="Laclette J.P."/>
            <person name="Brehm K."/>
            <person name="Berriman M."/>
            <person name="Garciarrubio A."/>
            <person name="Bobes R.J."/>
            <person name="Fragoso G."/>
            <person name="Sanchez-Flores A."/>
            <person name="Estrada K."/>
            <person name="Cevallos M.A."/>
            <person name="Morett E."/>
            <person name="Gonzalez V."/>
            <person name="Portillo T."/>
            <person name="Ochoa-Leyva A."/>
            <person name="Jose M.V."/>
            <person name="Sciutto E."/>
            <person name="Landa A."/>
            <person name="Jimenez L."/>
            <person name="Valdes V."/>
            <person name="Carrero J.C."/>
            <person name="Larralde C."/>
            <person name="Morales-Montor J."/>
            <person name="Limon-Lason J."/>
            <person name="Soberon X."/>
            <person name="Laclette J.P."/>
        </authorList>
    </citation>
    <scope>NUCLEOTIDE SEQUENCE [LARGE SCALE GENOMIC DNA]</scope>
</reference>
<accession>A0A0S4MIA0</accession>
<evidence type="ECO:0000313" key="1">
    <source>
        <dbReference type="EMBL" id="CUT98557.1"/>
    </source>
</evidence>
<reference evidence="1" key="2">
    <citation type="submission" date="2015-11" db="EMBL/GenBank/DDBJ databases">
        <authorList>
            <person name="Zhang Y."/>
            <person name="Guo Z."/>
        </authorList>
    </citation>
    <scope>NUCLEOTIDE SEQUENCE</scope>
</reference>
<sequence length="115" mass="13655">MKTLFTSALHLTSIEHFDCLLPYGRSWPSCGWFPELDRGTGDREWIGTPMYYSAFIRRRSHWPTTSDPSSFTRGTMHLFGHEFGRVWCHRYSYSLCDLVPKHKYLKQQNREDNYG</sequence>
<dbReference type="AlphaFoldDB" id="A0A0S4MIA0"/>
<name>A0A0S4MIA0_ECHMU</name>
<organism evidence="1 2">
    <name type="scientific">Echinococcus multilocularis</name>
    <name type="common">Fox tapeworm</name>
    <dbReference type="NCBI Taxonomy" id="6211"/>
    <lineage>
        <taxon>Eukaryota</taxon>
        <taxon>Metazoa</taxon>
        <taxon>Spiralia</taxon>
        <taxon>Lophotrochozoa</taxon>
        <taxon>Platyhelminthes</taxon>
        <taxon>Cestoda</taxon>
        <taxon>Eucestoda</taxon>
        <taxon>Cyclophyllidea</taxon>
        <taxon>Taeniidae</taxon>
        <taxon>Echinococcus</taxon>
    </lineage>
</organism>
<protein>
    <submittedName>
        <fullName evidence="1">Protein serine</fullName>
    </submittedName>
</protein>
<dbReference type="Proteomes" id="UP000017246">
    <property type="component" value="Unassembled WGS sequence"/>
</dbReference>
<keyword evidence="2" id="KW-1185">Reference proteome</keyword>
<proteinExistence type="predicted"/>